<feature type="region of interest" description="Disordered" evidence="1">
    <location>
        <begin position="127"/>
        <end position="227"/>
    </location>
</feature>
<keyword evidence="2" id="KW-1185">Reference proteome</keyword>
<name>A0ABM1EQG5_PRICU</name>
<dbReference type="GeneID" id="106814613"/>
<proteinExistence type="predicted"/>
<evidence type="ECO:0000313" key="2">
    <source>
        <dbReference type="Proteomes" id="UP000695022"/>
    </source>
</evidence>
<evidence type="ECO:0000256" key="1">
    <source>
        <dbReference type="SAM" id="MobiDB-lite"/>
    </source>
</evidence>
<organism evidence="2 3">
    <name type="scientific">Priapulus caudatus</name>
    <name type="common">Priapulid worm</name>
    <dbReference type="NCBI Taxonomy" id="37621"/>
    <lineage>
        <taxon>Eukaryota</taxon>
        <taxon>Metazoa</taxon>
        <taxon>Ecdysozoa</taxon>
        <taxon>Scalidophora</taxon>
        <taxon>Priapulida</taxon>
        <taxon>Priapulimorpha</taxon>
        <taxon>Priapulimorphida</taxon>
        <taxon>Priapulidae</taxon>
        <taxon>Priapulus</taxon>
    </lineage>
</organism>
<feature type="compositionally biased region" description="Low complexity" evidence="1">
    <location>
        <begin position="217"/>
        <end position="227"/>
    </location>
</feature>
<dbReference type="Proteomes" id="UP000695022">
    <property type="component" value="Unplaced"/>
</dbReference>
<protein>
    <submittedName>
        <fullName evidence="3">Uncharacterized protein LOC106814613 isoform X1</fullName>
    </submittedName>
</protein>
<gene>
    <name evidence="3" type="primary">LOC106814613</name>
</gene>
<accession>A0ABM1EQG5</accession>
<reference evidence="3" key="1">
    <citation type="submission" date="2025-08" db="UniProtKB">
        <authorList>
            <consortium name="RefSeq"/>
        </authorList>
    </citation>
    <scope>IDENTIFICATION</scope>
</reference>
<feature type="region of interest" description="Disordered" evidence="1">
    <location>
        <begin position="1"/>
        <end position="91"/>
    </location>
</feature>
<sequence>MPRRRNISDLTVRGKASPIWAKTGQPPSNSNKTLASSQPRITRSAQTTRTQYSPVRETPRPASASAVILSHSSDQQEHNSDAESQDSGSENQNASLDLALDLSNLNASLNNFYKKNVSFVDNGVKQDLPQNKLLDGDSESTSSTEERLKQLIDSDDRENQFKPSLDLGSSISIEESLSDHSSSPITSMTGNENPWFLDPPHYSIRSEDNQRNHNNKSHSMSRSSSPAVSEYTGEINYKYLVLKYFPVTLGGLDLPKLNYSADNESAEPIVPPRKYDLSPSAVDRTWSYSPPAVTSSGYGTVTTDMAGFSSSTPFSDRLGELRMQQLKLEEAQMLKLKMIEELERIRGPKPRWYELRDSSFHNEAHRNNVLLWNEKDWERLINYRIRLYDAVKSLNQISPRSY</sequence>
<feature type="compositionally biased region" description="Polar residues" evidence="1">
    <location>
        <begin position="25"/>
        <end position="53"/>
    </location>
</feature>
<evidence type="ECO:0000313" key="3">
    <source>
        <dbReference type="RefSeq" id="XP_014674436.1"/>
    </source>
</evidence>
<feature type="compositionally biased region" description="Basic and acidic residues" evidence="1">
    <location>
        <begin position="144"/>
        <end position="160"/>
    </location>
</feature>
<feature type="compositionally biased region" description="Low complexity" evidence="1">
    <location>
        <begin position="164"/>
        <end position="183"/>
    </location>
</feature>
<dbReference type="RefSeq" id="XP_014674436.1">
    <property type="nucleotide sequence ID" value="XM_014818950.1"/>
</dbReference>